<dbReference type="GO" id="GO:0019478">
    <property type="term" value="P:D-amino acid catabolic process"/>
    <property type="evidence" value="ECO:0007669"/>
    <property type="project" value="UniProtKB-UniRule"/>
</dbReference>
<keyword evidence="2" id="KW-0820">tRNA-binding</keyword>
<comment type="catalytic activity">
    <reaction evidence="2">
        <text>a D-aminoacyl-tRNA + H2O = a tRNA + a D-alpha-amino acid + H(+)</text>
        <dbReference type="Rhea" id="RHEA:13953"/>
        <dbReference type="Rhea" id="RHEA-COMP:10123"/>
        <dbReference type="Rhea" id="RHEA-COMP:10124"/>
        <dbReference type="ChEBI" id="CHEBI:15377"/>
        <dbReference type="ChEBI" id="CHEBI:15378"/>
        <dbReference type="ChEBI" id="CHEBI:59871"/>
        <dbReference type="ChEBI" id="CHEBI:78442"/>
        <dbReference type="ChEBI" id="CHEBI:79333"/>
        <dbReference type="EC" id="3.1.1.96"/>
    </reaction>
</comment>
<comment type="subunit">
    <text evidence="2">Homodimer.</text>
</comment>
<keyword evidence="2" id="KW-0963">Cytoplasm</keyword>
<gene>
    <name evidence="2" type="primary">dtd</name>
    <name evidence="3" type="ORF">SAMN02983006_00676</name>
</gene>
<comment type="catalytic activity">
    <reaction evidence="2">
        <text>glycyl-tRNA(Ala) + H2O = tRNA(Ala) + glycine + H(+)</text>
        <dbReference type="Rhea" id="RHEA:53744"/>
        <dbReference type="Rhea" id="RHEA-COMP:9657"/>
        <dbReference type="Rhea" id="RHEA-COMP:13640"/>
        <dbReference type="ChEBI" id="CHEBI:15377"/>
        <dbReference type="ChEBI" id="CHEBI:15378"/>
        <dbReference type="ChEBI" id="CHEBI:57305"/>
        <dbReference type="ChEBI" id="CHEBI:78442"/>
        <dbReference type="ChEBI" id="CHEBI:78522"/>
    </reaction>
</comment>
<dbReference type="GO" id="GO:0005737">
    <property type="term" value="C:cytoplasm"/>
    <property type="evidence" value="ECO:0007669"/>
    <property type="project" value="UniProtKB-SubCell"/>
</dbReference>
<dbReference type="GO" id="GO:0043908">
    <property type="term" value="F:Ser(Gly)-tRNA(Ala) hydrolase activity"/>
    <property type="evidence" value="ECO:0007669"/>
    <property type="project" value="UniProtKB-UniRule"/>
</dbReference>
<dbReference type="OrthoDB" id="9801395at2"/>
<dbReference type="Gene3D" id="3.50.80.10">
    <property type="entry name" value="D-tyrosyl-tRNA(Tyr) deacylase"/>
    <property type="match status" value="1"/>
</dbReference>
<sequence length="149" mass="16474">MRAVIQRVSQASVKVADRVSGQIEAGLLVLIGIAKDDQQADADYLLDKIINLRIFEDESGKLNLSALDLNKDILLVSQFTLLGDCRQGRRPSFFAAASPKEAELIYDYLVKQASKIDLRVETGTFQADMDVNLTNDGPVTILLDSKKEF</sequence>
<protein>
    <recommendedName>
        <fullName evidence="2">D-aminoacyl-tRNA deacylase</fullName>
        <shortName evidence="2">DTD</shortName>
        <ecNumber evidence="2">3.1.1.96</ecNumber>
    </recommendedName>
    <alternativeName>
        <fullName evidence="2">Gly-tRNA(Ala) deacylase</fullName>
        <ecNumber evidence="2">3.1.1.-</ecNumber>
    </alternativeName>
</protein>
<dbReference type="AlphaFoldDB" id="A0A1I4GAD4"/>
<dbReference type="InterPro" id="IPR003732">
    <property type="entry name" value="Daa-tRNA_deacyls_DTD"/>
</dbReference>
<feature type="short sequence motif" description="Gly-cisPro motif, important for rejection of L-amino acids" evidence="2">
    <location>
        <begin position="137"/>
        <end position="138"/>
    </location>
</feature>
<dbReference type="PANTHER" id="PTHR10472">
    <property type="entry name" value="D-TYROSYL-TRNA TYR DEACYLASE"/>
    <property type="match status" value="1"/>
</dbReference>
<dbReference type="HAMAP" id="MF_00518">
    <property type="entry name" value="Deacylase_Dtd"/>
    <property type="match status" value="1"/>
</dbReference>
<comment type="function">
    <text evidence="2">An aminoacyl-tRNA editing enzyme that deacylates mischarged D-aminoacyl-tRNAs. Also deacylates mischarged glycyl-tRNA(Ala), protecting cells against glycine mischarging by AlaRS. Acts via tRNA-based rather than protein-based catalysis; rejects L-amino acids rather than detecting D-amino acids in the active site. By recycling D-aminoacyl-tRNA to D-amino acids and free tRNA molecules, this enzyme counteracts the toxicity associated with the formation of D-aminoacyl-tRNA entities in vivo and helps enforce protein L-homochirality.</text>
</comment>
<comment type="subcellular location">
    <subcellularLocation>
        <location evidence="2">Cytoplasm</location>
    </subcellularLocation>
</comment>
<dbReference type="FunFam" id="3.50.80.10:FF:000001">
    <property type="entry name" value="D-aminoacyl-tRNA deacylase"/>
    <property type="match status" value="1"/>
</dbReference>
<organism evidence="3 4">
    <name type="scientific">Halanaerobium salsuginis</name>
    <dbReference type="NCBI Taxonomy" id="29563"/>
    <lineage>
        <taxon>Bacteria</taxon>
        <taxon>Bacillati</taxon>
        <taxon>Bacillota</taxon>
        <taxon>Clostridia</taxon>
        <taxon>Halanaerobiales</taxon>
        <taxon>Halanaerobiaceae</taxon>
        <taxon>Halanaerobium</taxon>
    </lineage>
</organism>
<reference evidence="3 4" key="1">
    <citation type="submission" date="2016-10" db="EMBL/GenBank/DDBJ databases">
        <authorList>
            <person name="de Groot N.N."/>
        </authorList>
    </citation>
    <scope>NUCLEOTIDE SEQUENCE [LARGE SCALE GENOMIC DNA]</scope>
    <source>
        <strain evidence="3 4">ATCC 51327</strain>
    </source>
</reference>
<dbReference type="RefSeq" id="WP_089859672.1">
    <property type="nucleotide sequence ID" value="NZ_FOTI01000005.1"/>
</dbReference>
<dbReference type="EMBL" id="FOTI01000005">
    <property type="protein sequence ID" value="SFL26839.1"/>
    <property type="molecule type" value="Genomic_DNA"/>
</dbReference>
<comment type="domain">
    <text evidence="2">A Gly-cisPro motif from one monomer fits into the active site of the other monomer to allow specific chiral rejection of L-amino acids.</text>
</comment>
<comment type="similarity">
    <text evidence="1 2">Belongs to the DTD family.</text>
</comment>
<proteinExistence type="inferred from homology"/>
<evidence type="ECO:0000313" key="4">
    <source>
        <dbReference type="Proteomes" id="UP000199006"/>
    </source>
</evidence>
<dbReference type="PANTHER" id="PTHR10472:SF5">
    <property type="entry name" value="D-AMINOACYL-TRNA DEACYLASE 1"/>
    <property type="match status" value="1"/>
</dbReference>
<dbReference type="Proteomes" id="UP000199006">
    <property type="component" value="Unassembled WGS sequence"/>
</dbReference>
<dbReference type="EC" id="3.1.1.-" evidence="2"/>
<dbReference type="Pfam" id="PF02580">
    <property type="entry name" value="Tyr_Deacylase"/>
    <property type="match status" value="1"/>
</dbReference>
<dbReference type="GO" id="GO:0000049">
    <property type="term" value="F:tRNA binding"/>
    <property type="evidence" value="ECO:0007669"/>
    <property type="project" value="UniProtKB-UniRule"/>
</dbReference>
<keyword evidence="4" id="KW-1185">Reference proteome</keyword>
<evidence type="ECO:0000256" key="2">
    <source>
        <dbReference type="HAMAP-Rule" id="MF_00518"/>
    </source>
</evidence>
<dbReference type="GO" id="GO:0106026">
    <property type="term" value="F:Gly-tRNA(Ala) deacylase activity"/>
    <property type="evidence" value="ECO:0007669"/>
    <property type="project" value="UniProtKB-UniRule"/>
</dbReference>
<evidence type="ECO:0000313" key="3">
    <source>
        <dbReference type="EMBL" id="SFL26839.1"/>
    </source>
</evidence>
<accession>A0A1I4GAD4</accession>
<dbReference type="NCBIfam" id="TIGR00256">
    <property type="entry name" value="D-aminoacyl-tRNA deacylase"/>
    <property type="match status" value="1"/>
</dbReference>
<dbReference type="EC" id="3.1.1.96" evidence="2"/>
<keyword evidence="2" id="KW-0378">Hydrolase</keyword>
<dbReference type="SUPFAM" id="SSF69500">
    <property type="entry name" value="DTD-like"/>
    <property type="match status" value="1"/>
</dbReference>
<dbReference type="STRING" id="29563.SAMN02983006_00676"/>
<evidence type="ECO:0000256" key="1">
    <source>
        <dbReference type="ARBA" id="ARBA00009673"/>
    </source>
</evidence>
<keyword evidence="2" id="KW-0694">RNA-binding</keyword>
<dbReference type="CDD" id="cd00563">
    <property type="entry name" value="Dtyr_deacylase"/>
    <property type="match status" value="1"/>
</dbReference>
<name>A0A1I4GAD4_9FIRM</name>
<dbReference type="GO" id="GO:0051500">
    <property type="term" value="F:D-tyrosyl-tRNA(Tyr) deacylase activity"/>
    <property type="evidence" value="ECO:0007669"/>
    <property type="project" value="TreeGrafter"/>
</dbReference>
<dbReference type="InterPro" id="IPR023509">
    <property type="entry name" value="DTD-like_sf"/>
</dbReference>